<dbReference type="InterPro" id="IPR007459">
    <property type="entry name" value="DNA_pol3_chi"/>
</dbReference>
<dbReference type="Gene3D" id="3.40.50.10110">
    <property type="entry name" value="DNA polymerase III subunit chi"/>
    <property type="match status" value="1"/>
</dbReference>
<dbReference type="GO" id="GO:0032298">
    <property type="term" value="P:positive regulation of DNA-templated DNA replication initiation"/>
    <property type="evidence" value="ECO:0007669"/>
    <property type="project" value="TreeGrafter"/>
</dbReference>
<keyword evidence="1" id="KW-0548">Nucleotidyltransferase</keyword>
<dbReference type="SUPFAM" id="SSF102400">
    <property type="entry name" value="DNA polymerase III chi subunit"/>
    <property type="match status" value="1"/>
</dbReference>
<sequence length="147" mass="17163">MTRIDFYVLTSKEADAAEHTSCRLVEKAYGLKHAIYIHTRDRQQAEQMDKLLWIFRDSSFIPHQLHHPEAKNDSPVIIGHDTGSDAELARQHQLLINLDQTVPPFFSRFERVAEIVSGDEAQRNNARERFKFYRERGYELKTHELAG</sequence>
<accession>A0A3B1BA60</accession>
<dbReference type="GO" id="GO:0006260">
    <property type="term" value="P:DNA replication"/>
    <property type="evidence" value="ECO:0007669"/>
    <property type="project" value="InterPro"/>
</dbReference>
<organism evidence="1">
    <name type="scientific">hydrothermal vent metagenome</name>
    <dbReference type="NCBI Taxonomy" id="652676"/>
    <lineage>
        <taxon>unclassified sequences</taxon>
        <taxon>metagenomes</taxon>
        <taxon>ecological metagenomes</taxon>
    </lineage>
</organism>
<evidence type="ECO:0000313" key="1">
    <source>
        <dbReference type="EMBL" id="VAX08874.1"/>
    </source>
</evidence>
<dbReference type="EC" id="2.7.7.7" evidence="1"/>
<dbReference type="PANTHER" id="PTHR38767:SF1">
    <property type="entry name" value="DNA POLYMERASE III SUBUNIT CHI"/>
    <property type="match status" value="1"/>
</dbReference>
<protein>
    <submittedName>
        <fullName evidence="1">DNA polymerase III chi subunit</fullName>
        <ecNumber evidence="1">2.7.7.7</ecNumber>
    </submittedName>
</protein>
<dbReference type="AlphaFoldDB" id="A0A3B1BA60"/>
<proteinExistence type="predicted"/>
<reference evidence="1" key="1">
    <citation type="submission" date="2018-06" db="EMBL/GenBank/DDBJ databases">
        <authorList>
            <person name="Zhirakovskaya E."/>
        </authorList>
    </citation>
    <scope>NUCLEOTIDE SEQUENCE</scope>
</reference>
<dbReference type="InterPro" id="IPR036768">
    <property type="entry name" value="PolIII_chi_sf"/>
</dbReference>
<dbReference type="Pfam" id="PF04364">
    <property type="entry name" value="DNA_pol3_chi"/>
    <property type="match status" value="1"/>
</dbReference>
<dbReference type="PANTHER" id="PTHR38767">
    <property type="entry name" value="DNA POLYMERASE III SUBUNIT CHI"/>
    <property type="match status" value="1"/>
</dbReference>
<keyword evidence="1" id="KW-0808">Transferase</keyword>
<gene>
    <name evidence="1" type="ORF">MNBD_GAMMA25-720</name>
</gene>
<dbReference type="GO" id="GO:0003887">
    <property type="term" value="F:DNA-directed DNA polymerase activity"/>
    <property type="evidence" value="ECO:0007669"/>
    <property type="project" value="UniProtKB-EC"/>
</dbReference>
<dbReference type="EMBL" id="UOFY01000030">
    <property type="protein sequence ID" value="VAX08874.1"/>
    <property type="molecule type" value="Genomic_DNA"/>
</dbReference>
<name>A0A3B1BA60_9ZZZZ</name>
<dbReference type="GO" id="GO:0003677">
    <property type="term" value="F:DNA binding"/>
    <property type="evidence" value="ECO:0007669"/>
    <property type="project" value="InterPro"/>
</dbReference>